<comment type="similarity">
    <text evidence="1">Belongs to the taxilin family.</text>
</comment>
<keyword evidence="4" id="KW-1185">Reference proteome</keyword>
<sequence>MDYDQSTNGQPEQQQSSSTNNSEDLPSQNGFGRASETLLPQSPENTAQAQPEIKLCDISEELSQQLEDIIKTYGSAACLVEEGKTKATDGAEKGESFSPEDGDYEDGHDEAEKEQVPLGDASGLKEASIPKEQKLEKKILKGLGKEATLLIQHLTKLNTSEEKLEFLFKKYAELVSWLSWEACPKLPTPSLLSK</sequence>
<dbReference type="GO" id="GO:0019905">
    <property type="term" value="F:syntaxin binding"/>
    <property type="evidence" value="ECO:0007669"/>
    <property type="project" value="InterPro"/>
</dbReference>
<accession>A0A8C5S5L7</accession>
<dbReference type="PANTHER" id="PTHR16127">
    <property type="entry name" value="TAXILIN"/>
    <property type="match status" value="1"/>
</dbReference>
<dbReference type="Ensembl" id="ENSLLTT00000014143.1">
    <property type="protein sequence ID" value="ENSLLTP00000013616.1"/>
    <property type="gene ID" value="ENSLLTG00000010429.1"/>
</dbReference>
<evidence type="ECO:0000256" key="2">
    <source>
        <dbReference type="SAM" id="MobiDB-lite"/>
    </source>
</evidence>
<feature type="compositionally biased region" description="Polar residues" evidence="2">
    <location>
        <begin position="38"/>
        <end position="49"/>
    </location>
</feature>
<dbReference type="GeneTree" id="ENSGT00940000157418"/>
<reference evidence="3" key="1">
    <citation type="submission" date="2025-08" db="UniProtKB">
        <authorList>
            <consortium name="Ensembl"/>
        </authorList>
    </citation>
    <scope>IDENTIFICATION</scope>
</reference>
<evidence type="ECO:0000256" key="1">
    <source>
        <dbReference type="ARBA" id="ARBA00009550"/>
    </source>
</evidence>
<feature type="compositionally biased region" description="Polar residues" evidence="2">
    <location>
        <begin position="1"/>
        <end position="12"/>
    </location>
</feature>
<dbReference type="InterPro" id="IPR026183">
    <property type="entry name" value="Taxilin_fam"/>
</dbReference>
<feature type="region of interest" description="Disordered" evidence="2">
    <location>
        <begin position="82"/>
        <end position="129"/>
    </location>
</feature>
<dbReference type="Proteomes" id="UP000694406">
    <property type="component" value="Unplaced"/>
</dbReference>
<feature type="compositionally biased region" description="Acidic residues" evidence="2">
    <location>
        <begin position="98"/>
        <end position="109"/>
    </location>
</feature>
<name>A0A8C5S5L7_LATLA</name>
<reference evidence="3" key="2">
    <citation type="submission" date="2025-09" db="UniProtKB">
        <authorList>
            <consortium name="Ensembl"/>
        </authorList>
    </citation>
    <scope>IDENTIFICATION</scope>
</reference>
<feature type="region of interest" description="Disordered" evidence="2">
    <location>
        <begin position="1"/>
        <end position="52"/>
    </location>
</feature>
<dbReference type="AlphaFoldDB" id="A0A8C5S5L7"/>
<proteinExistence type="inferred from homology"/>
<dbReference type="PANTHER" id="PTHR16127:SF10">
    <property type="entry name" value="BETA-TAXILIN"/>
    <property type="match status" value="1"/>
</dbReference>
<evidence type="ECO:0000313" key="3">
    <source>
        <dbReference type="Ensembl" id="ENSLLTP00000013616.1"/>
    </source>
</evidence>
<evidence type="ECO:0000313" key="4">
    <source>
        <dbReference type="Proteomes" id="UP000694406"/>
    </source>
</evidence>
<organism evidence="3 4">
    <name type="scientific">Laticauda laticaudata</name>
    <name type="common">Blue-ringed sea krait</name>
    <name type="synonym">Blue-lipped sea krait</name>
    <dbReference type="NCBI Taxonomy" id="8630"/>
    <lineage>
        <taxon>Eukaryota</taxon>
        <taxon>Metazoa</taxon>
        <taxon>Chordata</taxon>
        <taxon>Craniata</taxon>
        <taxon>Vertebrata</taxon>
        <taxon>Euteleostomi</taxon>
        <taxon>Lepidosauria</taxon>
        <taxon>Squamata</taxon>
        <taxon>Bifurcata</taxon>
        <taxon>Unidentata</taxon>
        <taxon>Episquamata</taxon>
        <taxon>Toxicofera</taxon>
        <taxon>Serpentes</taxon>
        <taxon>Colubroidea</taxon>
        <taxon>Elapidae</taxon>
        <taxon>Laticaudinae</taxon>
        <taxon>Laticauda</taxon>
    </lineage>
</organism>
<feature type="compositionally biased region" description="Polar residues" evidence="2">
    <location>
        <begin position="19"/>
        <end position="30"/>
    </location>
</feature>
<protein>
    <submittedName>
        <fullName evidence="3">Uncharacterized protein</fullName>
    </submittedName>
</protein>
<feature type="compositionally biased region" description="Basic and acidic residues" evidence="2">
    <location>
        <begin position="82"/>
        <end position="95"/>
    </location>
</feature>